<dbReference type="Gene3D" id="3.40.50.1980">
    <property type="entry name" value="Nitrogenase molybdenum iron protein domain"/>
    <property type="match status" value="2"/>
</dbReference>
<dbReference type="PANTHER" id="PTHR30532:SF25">
    <property type="entry name" value="IRON(III) DICITRATE-BINDING PERIPLASMIC PROTEIN"/>
    <property type="match status" value="1"/>
</dbReference>
<feature type="domain" description="Fe/B12 periplasmic-binding" evidence="6">
    <location>
        <begin position="58"/>
        <end position="317"/>
    </location>
</feature>
<dbReference type="EMBL" id="NAPY01000020">
    <property type="protein sequence ID" value="MUL37323.1"/>
    <property type="molecule type" value="Genomic_DNA"/>
</dbReference>
<dbReference type="PANTHER" id="PTHR30532">
    <property type="entry name" value="IRON III DICITRATE-BINDING PERIPLASMIC PROTEIN"/>
    <property type="match status" value="1"/>
</dbReference>
<dbReference type="GO" id="GO:0030288">
    <property type="term" value="C:outer membrane-bounded periplasmic space"/>
    <property type="evidence" value="ECO:0007669"/>
    <property type="project" value="TreeGrafter"/>
</dbReference>
<dbReference type="CDD" id="cd01146">
    <property type="entry name" value="FhuD"/>
    <property type="match status" value="1"/>
</dbReference>
<dbReference type="Pfam" id="PF01497">
    <property type="entry name" value="Peripla_BP_2"/>
    <property type="match status" value="1"/>
</dbReference>
<evidence type="ECO:0000256" key="3">
    <source>
        <dbReference type="ARBA" id="ARBA00022448"/>
    </source>
</evidence>
<comment type="caution">
    <text evidence="7">The sequence shown here is derived from an EMBL/GenBank/DDBJ whole genome shotgun (WGS) entry which is preliminary data.</text>
</comment>
<dbReference type="Proteomes" id="UP000441797">
    <property type="component" value="Unassembled WGS sequence"/>
</dbReference>
<comment type="similarity">
    <text evidence="2">Belongs to the bacterial solute-binding protein 8 family.</text>
</comment>
<sequence length="317" mass="35602">MRHFFCWLILGILGFTLVTACNHHTSQNISSPSKPSVTECRMVKHTMGETCVPINSQRVITLSLSTLGNVLALGIKPIATTNEVHEGEKSLTFVPGKTEGIKFLGLSQPNLEATLQLKPDLIIGVDWFKPIYPLLSKIAPTVLGELYYPTWEKYLSFVAEVLGKQETEKALWQRYYQRIEELKLALGNRYQDKKISFIYVGSKQIDVATKNSFAGSILRDALLQRPASQDIEVPYGYFPISLEELEKADGDILFVATSSSGGKEFLEKTQRNPLWKNLKAVQENHVYFVNFTAWAATHMLGTDAVIDDLLKYLVNTP</sequence>
<organism evidence="7 8">
    <name type="scientific">Gloeocapsopsis dulcis AAB1 = 1H9</name>
    <dbReference type="NCBI Taxonomy" id="1433147"/>
    <lineage>
        <taxon>Bacteria</taxon>
        <taxon>Bacillati</taxon>
        <taxon>Cyanobacteriota</taxon>
        <taxon>Cyanophyceae</taxon>
        <taxon>Oscillatoriophycideae</taxon>
        <taxon>Chroococcales</taxon>
        <taxon>Chroococcaceae</taxon>
        <taxon>Gloeocapsopsis</taxon>
        <taxon>Gloeocapsopsis dulcis</taxon>
    </lineage>
</organism>
<evidence type="ECO:0000256" key="5">
    <source>
        <dbReference type="SAM" id="SignalP"/>
    </source>
</evidence>
<dbReference type="OrthoDB" id="425173at2"/>
<reference evidence="7 8" key="1">
    <citation type="journal article" date="2019" name="Front. Microbiol.">
        <title>Genomic Features for Desiccation Tolerance and Sugar Biosynthesis in the Extremophile Gloeocapsopsis sp. UTEX B3054.</title>
        <authorList>
            <person name="Urrejola C."/>
            <person name="Alcorta J."/>
            <person name="Salas L."/>
            <person name="Vasquez M."/>
            <person name="Polz M.F."/>
            <person name="Vicuna R."/>
            <person name="Diez B."/>
        </authorList>
    </citation>
    <scope>NUCLEOTIDE SEQUENCE [LARGE SCALE GENOMIC DNA]</scope>
    <source>
        <strain evidence="7 8">1H9</strain>
    </source>
</reference>
<evidence type="ECO:0000256" key="2">
    <source>
        <dbReference type="ARBA" id="ARBA00008814"/>
    </source>
</evidence>
<gene>
    <name evidence="7" type="ORF">BWI75_13490</name>
</gene>
<evidence type="ECO:0000256" key="1">
    <source>
        <dbReference type="ARBA" id="ARBA00004196"/>
    </source>
</evidence>
<accession>A0A6N8FW77</accession>
<feature type="signal peptide" evidence="5">
    <location>
        <begin position="1"/>
        <end position="20"/>
    </location>
</feature>
<evidence type="ECO:0000313" key="8">
    <source>
        <dbReference type="Proteomes" id="UP000441797"/>
    </source>
</evidence>
<dbReference type="InterPro" id="IPR002491">
    <property type="entry name" value="ABC_transptr_periplasmic_BD"/>
</dbReference>
<dbReference type="GO" id="GO:1901678">
    <property type="term" value="P:iron coordination entity transport"/>
    <property type="evidence" value="ECO:0007669"/>
    <property type="project" value="UniProtKB-ARBA"/>
</dbReference>
<evidence type="ECO:0000256" key="4">
    <source>
        <dbReference type="ARBA" id="ARBA00022729"/>
    </source>
</evidence>
<dbReference type="AlphaFoldDB" id="A0A6N8FW77"/>
<keyword evidence="4 5" id="KW-0732">Signal</keyword>
<protein>
    <submittedName>
        <fullName evidence="7">ABC transporter substrate-binding protein</fullName>
    </submittedName>
</protein>
<dbReference type="PROSITE" id="PS51257">
    <property type="entry name" value="PROKAR_LIPOPROTEIN"/>
    <property type="match status" value="1"/>
</dbReference>
<feature type="chain" id="PRO_5026847080" evidence="5">
    <location>
        <begin position="21"/>
        <end position="317"/>
    </location>
</feature>
<keyword evidence="8" id="KW-1185">Reference proteome</keyword>
<dbReference type="InterPro" id="IPR051313">
    <property type="entry name" value="Bact_iron-sidero_bind"/>
</dbReference>
<dbReference type="SUPFAM" id="SSF53807">
    <property type="entry name" value="Helical backbone' metal receptor"/>
    <property type="match status" value="1"/>
</dbReference>
<evidence type="ECO:0000313" key="7">
    <source>
        <dbReference type="EMBL" id="MUL37323.1"/>
    </source>
</evidence>
<comment type="subcellular location">
    <subcellularLocation>
        <location evidence="1">Cell envelope</location>
    </subcellularLocation>
</comment>
<evidence type="ECO:0000259" key="6">
    <source>
        <dbReference type="PROSITE" id="PS50983"/>
    </source>
</evidence>
<keyword evidence="3" id="KW-0813">Transport</keyword>
<dbReference type="PROSITE" id="PS50983">
    <property type="entry name" value="FE_B12_PBP"/>
    <property type="match status" value="1"/>
</dbReference>
<name>A0A6N8FW77_9CHRO</name>
<proteinExistence type="inferred from homology"/>